<organism evidence="6 7">
    <name type="scientific">Colletotrichum tofieldiae</name>
    <dbReference type="NCBI Taxonomy" id="708197"/>
    <lineage>
        <taxon>Eukaryota</taxon>
        <taxon>Fungi</taxon>
        <taxon>Dikarya</taxon>
        <taxon>Ascomycota</taxon>
        <taxon>Pezizomycotina</taxon>
        <taxon>Sordariomycetes</taxon>
        <taxon>Hypocreomycetidae</taxon>
        <taxon>Glomerellales</taxon>
        <taxon>Glomerellaceae</taxon>
        <taxon>Colletotrichum</taxon>
        <taxon>Colletotrichum spaethianum species complex</taxon>
    </lineage>
</organism>
<dbReference type="Pfam" id="PF01546">
    <property type="entry name" value="Peptidase_M20"/>
    <property type="match status" value="1"/>
</dbReference>
<dbReference type="Gene3D" id="3.30.70.360">
    <property type="match status" value="1"/>
</dbReference>
<evidence type="ECO:0000259" key="5">
    <source>
        <dbReference type="Pfam" id="PF07687"/>
    </source>
</evidence>
<keyword evidence="2" id="KW-0645">Protease</keyword>
<accession>A0A161VK36</accession>
<dbReference type="PANTHER" id="PTHR43270">
    <property type="entry name" value="BETA-ALA-HIS DIPEPTIDASE"/>
    <property type="match status" value="1"/>
</dbReference>
<feature type="domain" description="Peptidase M20 dimerisation" evidence="5">
    <location>
        <begin position="185"/>
        <end position="338"/>
    </location>
</feature>
<evidence type="ECO:0000256" key="3">
    <source>
        <dbReference type="ARBA" id="ARBA00022723"/>
    </source>
</evidence>
<dbReference type="STRING" id="708197.A0A161VK36"/>
<proteinExistence type="inferred from homology"/>
<dbReference type="AlphaFoldDB" id="A0A161VK36"/>
<evidence type="ECO:0000313" key="6">
    <source>
        <dbReference type="EMBL" id="KZL71374.1"/>
    </source>
</evidence>
<protein>
    <submittedName>
        <fullName evidence="6">Glutamate carboxypeptidase</fullName>
    </submittedName>
</protein>
<evidence type="ECO:0000256" key="2">
    <source>
        <dbReference type="ARBA" id="ARBA00022670"/>
    </source>
</evidence>
<dbReference type="EMBL" id="LFIV01000073">
    <property type="protein sequence ID" value="KZL71374.1"/>
    <property type="molecule type" value="Genomic_DNA"/>
</dbReference>
<dbReference type="InterPro" id="IPR051458">
    <property type="entry name" value="Cyt/Met_Dipeptidase"/>
</dbReference>
<dbReference type="GO" id="GO:0046872">
    <property type="term" value="F:metal ion binding"/>
    <property type="evidence" value="ECO:0007669"/>
    <property type="project" value="UniProtKB-KW"/>
</dbReference>
<evidence type="ECO:0000313" key="7">
    <source>
        <dbReference type="Proteomes" id="UP000076552"/>
    </source>
</evidence>
<dbReference type="GO" id="GO:0004180">
    <property type="term" value="F:carboxypeptidase activity"/>
    <property type="evidence" value="ECO:0007669"/>
    <property type="project" value="UniProtKB-KW"/>
</dbReference>
<evidence type="ECO:0000256" key="4">
    <source>
        <dbReference type="ARBA" id="ARBA00022801"/>
    </source>
</evidence>
<gene>
    <name evidence="6" type="ORF">CT0861_13078</name>
</gene>
<dbReference type="InterPro" id="IPR011650">
    <property type="entry name" value="Peptidase_M20_dimer"/>
</dbReference>
<reference evidence="6 7" key="1">
    <citation type="submission" date="2015-06" db="EMBL/GenBank/DDBJ databases">
        <title>Survival trade-offs in plant roots during colonization by closely related pathogenic and mutualistic fungi.</title>
        <authorList>
            <person name="Hacquard S."/>
            <person name="Kracher B."/>
            <person name="Hiruma K."/>
            <person name="Weinman A."/>
            <person name="Muench P."/>
            <person name="Garrido Oter R."/>
            <person name="Ver Loren van Themaat E."/>
            <person name="Dallerey J.-F."/>
            <person name="Damm U."/>
            <person name="Henrissat B."/>
            <person name="Lespinet O."/>
            <person name="Thon M."/>
            <person name="Kemen E."/>
            <person name="McHardy A.C."/>
            <person name="Schulze-Lefert P."/>
            <person name="O'Connell R.J."/>
        </authorList>
    </citation>
    <scope>NUCLEOTIDE SEQUENCE [LARGE SCALE GENOMIC DNA]</scope>
    <source>
        <strain evidence="6 7">0861</strain>
    </source>
</reference>
<dbReference type="GO" id="GO:0006508">
    <property type="term" value="P:proteolysis"/>
    <property type="evidence" value="ECO:0007669"/>
    <property type="project" value="UniProtKB-KW"/>
</dbReference>
<name>A0A161VK36_9PEZI</name>
<comment type="similarity">
    <text evidence="1">Belongs to the peptidase M20A family.</text>
</comment>
<feature type="non-terminal residue" evidence="6">
    <location>
        <position position="1"/>
    </location>
</feature>
<evidence type="ECO:0000256" key="1">
    <source>
        <dbReference type="ARBA" id="ARBA00006247"/>
    </source>
</evidence>
<keyword evidence="7" id="KW-1185">Reference proteome</keyword>
<dbReference type="Proteomes" id="UP000076552">
    <property type="component" value="Unassembled WGS sequence"/>
</dbReference>
<dbReference type="Pfam" id="PF07687">
    <property type="entry name" value="M20_dimer"/>
    <property type="match status" value="1"/>
</dbReference>
<sequence length="462" mass="50844">LEKAVKVPSVSAYADHRDQVFKMSEMISTEMKSLNVEVEMKPLGQEPGTDLQLPPLILGRYGSDPTKPTILVYSHYDVQPATKEDGWMHEPWELTEQDGKLYGRGTSDDKGPLLGWLNMIEAFQKANIAVPANLVFCFEGMEENGSTGLLAALEEEALAYFADVDGICITDTIWAGSKRPSVTHGLRGVLFYIITITGAAADAHSGLFGGHISEPMTDMVRVMSSLVDSSGKLLVDGVYDDVMPVSAEDRDKYRNMKLSKEDLGGGLKARSLHEKVEDIIISRWRMPSLSLHRIENSQPGAGATTTIPAKIRGKFSIRTVPNMSAEKVDQLVRRHIDRVWAGLGSENDMDLTCVHQSDWFYEDVDHWNYRAATAATENVWGIQPGLACEGGSIPVALHFKQVLKKNVLILPVGRPTDGAHSINECSSSRSTNSIKMFGSYLEEASRLWAESGIPSSEEQKCV</sequence>
<dbReference type="InterPro" id="IPR001261">
    <property type="entry name" value="ArgE/DapE_CS"/>
</dbReference>
<dbReference type="InterPro" id="IPR002933">
    <property type="entry name" value="Peptidase_M20"/>
</dbReference>
<keyword evidence="6" id="KW-0121">Carboxypeptidase</keyword>
<keyword evidence="4" id="KW-0378">Hydrolase</keyword>
<feature type="non-terminal residue" evidence="6">
    <location>
        <position position="462"/>
    </location>
</feature>
<keyword evidence="3" id="KW-0479">Metal-binding</keyword>
<dbReference type="SUPFAM" id="SSF53187">
    <property type="entry name" value="Zn-dependent exopeptidases"/>
    <property type="match status" value="1"/>
</dbReference>
<dbReference type="PANTHER" id="PTHR43270:SF4">
    <property type="entry name" value="CARNOSINE DIPEPTIDASE 2, ISOFORM A"/>
    <property type="match status" value="1"/>
</dbReference>
<comment type="caution">
    <text evidence="6">The sequence shown here is derived from an EMBL/GenBank/DDBJ whole genome shotgun (WGS) entry which is preliminary data.</text>
</comment>
<dbReference type="Gene3D" id="3.40.630.10">
    <property type="entry name" value="Zn peptidases"/>
    <property type="match status" value="1"/>
</dbReference>
<dbReference type="PROSITE" id="PS00759">
    <property type="entry name" value="ARGE_DAPE_CPG2_2"/>
    <property type="match status" value="1"/>
</dbReference>